<dbReference type="PROSITE" id="PS50009">
    <property type="entry name" value="RASGEF_CAT"/>
    <property type="match status" value="1"/>
</dbReference>
<keyword evidence="7" id="KW-1185">Reference proteome</keyword>
<accession>A0A4S4M4N5</accession>
<feature type="region of interest" description="Disordered" evidence="3">
    <location>
        <begin position="57"/>
        <end position="121"/>
    </location>
</feature>
<feature type="region of interest" description="Disordered" evidence="3">
    <location>
        <begin position="840"/>
        <end position="862"/>
    </location>
</feature>
<feature type="domain" description="N-terminal Ras-GEF" evidence="5">
    <location>
        <begin position="364"/>
        <end position="507"/>
    </location>
</feature>
<evidence type="ECO:0000256" key="1">
    <source>
        <dbReference type="ARBA" id="ARBA00022658"/>
    </source>
</evidence>
<feature type="domain" description="Ras-GEF" evidence="4">
    <location>
        <begin position="562"/>
        <end position="792"/>
    </location>
</feature>
<dbReference type="Gene3D" id="1.20.870.10">
    <property type="entry name" value="Son of sevenless (SoS) protein Chain: S domain 1"/>
    <property type="match status" value="1"/>
</dbReference>
<comment type="caution">
    <text evidence="6">The sequence shown here is derived from an EMBL/GenBank/DDBJ whole genome shotgun (WGS) entry which is preliminary data.</text>
</comment>
<name>A0A4S4M4N5_9AGAM</name>
<dbReference type="GO" id="GO:0005886">
    <property type="term" value="C:plasma membrane"/>
    <property type="evidence" value="ECO:0007669"/>
    <property type="project" value="TreeGrafter"/>
</dbReference>
<evidence type="ECO:0008006" key="8">
    <source>
        <dbReference type="Google" id="ProtNLM"/>
    </source>
</evidence>
<dbReference type="GO" id="GO:0005085">
    <property type="term" value="F:guanyl-nucleotide exchange factor activity"/>
    <property type="evidence" value="ECO:0007669"/>
    <property type="project" value="UniProtKB-KW"/>
</dbReference>
<evidence type="ECO:0000259" key="5">
    <source>
        <dbReference type="PROSITE" id="PS50212"/>
    </source>
</evidence>
<dbReference type="OrthoDB" id="546434at2759"/>
<proteinExistence type="predicted"/>
<dbReference type="CDD" id="cd06224">
    <property type="entry name" value="REM"/>
    <property type="match status" value="1"/>
</dbReference>
<feature type="compositionally biased region" description="Polar residues" evidence="3">
    <location>
        <begin position="24"/>
        <end position="41"/>
    </location>
</feature>
<evidence type="ECO:0000256" key="2">
    <source>
        <dbReference type="PROSITE-ProRule" id="PRU00168"/>
    </source>
</evidence>
<dbReference type="Gene3D" id="1.10.840.10">
    <property type="entry name" value="Ras guanine-nucleotide exchange factors catalytic domain"/>
    <property type="match status" value="1"/>
</dbReference>
<reference evidence="6 7" key="1">
    <citation type="submission" date="2019-02" db="EMBL/GenBank/DDBJ databases">
        <title>Genome sequencing of the rare red list fungi Bondarzewia mesenterica.</title>
        <authorList>
            <person name="Buettner E."/>
            <person name="Kellner H."/>
        </authorList>
    </citation>
    <scope>NUCLEOTIDE SEQUENCE [LARGE SCALE GENOMIC DNA]</scope>
    <source>
        <strain evidence="6 7">DSM 108281</strain>
    </source>
</reference>
<dbReference type="PANTHER" id="PTHR23113">
    <property type="entry name" value="GUANINE NUCLEOTIDE EXCHANGE FACTOR"/>
    <property type="match status" value="1"/>
</dbReference>
<dbReference type="AlphaFoldDB" id="A0A4S4M4N5"/>
<dbReference type="InterPro" id="IPR001895">
    <property type="entry name" value="RASGEF_cat_dom"/>
</dbReference>
<dbReference type="SMART" id="SM00147">
    <property type="entry name" value="RasGEF"/>
    <property type="match status" value="1"/>
</dbReference>
<dbReference type="PANTHER" id="PTHR23113:SF99">
    <property type="entry name" value="RASGEF DOMAIN-CONTAINING PROTEIN"/>
    <property type="match status" value="1"/>
</dbReference>
<evidence type="ECO:0000313" key="7">
    <source>
        <dbReference type="Proteomes" id="UP000310158"/>
    </source>
</evidence>
<keyword evidence="1 2" id="KW-0344">Guanine-nucleotide releasing factor</keyword>
<dbReference type="InterPro" id="IPR008937">
    <property type="entry name" value="Ras-like_GEF"/>
</dbReference>
<evidence type="ECO:0000259" key="4">
    <source>
        <dbReference type="PROSITE" id="PS50009"/>
    </source>
</evidence>
<dbReference type="GO" id="GO:0007265">
    <property type="term" value="P:Ras protein signal transduction"/>
    <property type="evidence" value="ECO:0007669"/>
    <property type="project" value="TreeGrafter"/>
</dbReference>
<dbReference type="EMBL" id="SGPL01000029">
    <property type="protein sequence ID" value="THH20084.1"/>
    <property type="molecule type" value="Genomic_DNA"/>
</dbReference>
<dbReference type="InterPro" id="IPR036964">
    <property type="entry name" value="RASGEF_cat_dom_sf"/>
</dbReference>
<evidence type="ECO:0000256" key="3">
    <source>
        <dbReference type="SAM" id="MobiDB-lite"/>
    </source>
</evidence>
<dbReference type="PROSITE" id="PS50212">
    <property type="entry name" value="RASGEF_NTER"/>
    <property type="match status" value="1"/>
</dbReference>
<evidence type="ECO:0000313" key="6">
    <source>
        <dbReference type="EMBL" id="THH20084.1"/>
    </source>
</evidence>
<organism evidence="6 7">
    <name type="scientific">Bondarzewia mesenterica</name>
    <dbReference type="NCBI Taxonomy" id="1095465"/>
    <lineage>
        <taxon>Eukaryota</taxon>
        <taxon>Fungi</taxon>
        <taxon>Dikarya</taxon>
        <taxon>Basidiomycota</taxon>
        <taxon>Agaricomycotina</taxon>
        <taxon>Agaricomycetes</taxon>
        <taxon>Russulales</taxon>
        <taxon>Bondarzewiaceae</taxon>
        <taxon>Bondarzewia</taxon>
    </lineage>
</organism>
<dbReference type="InterPro" id="IPR000651">
    <property type="entry name" value="Ras-like_Gua-exchang_fac_N"/>
</dbReference>
<dbReference type="Proteomes" id="UP000310158">
    <property type="component" value="Unassembled WGS sequence"/>
</dbReference>
<feature type="region of interest" description="Disordered" evidence="3">
    <location>
        <begin position="1"/>
        <end position="41"/>
    </location>
</feature>
<gene>
    <name evidence="6" type="ORF">EW146_g1186</name>
</gene>
<dbReference type="Pfam" id="PF00617">
    <property type="entry name" value="RasGEF"/>
    <property type="match status" value="1"/>
</dbReference>
<sequence>MSTPNTSSPESGAHRPRPRLPNYSRLSSHPKSSNESFTMQVRSSTDVHFYRIAVPNKPLRLPRNPSSRRESAELSSAHRRASKPLSIGRSSPPPKVPIKSERESDVVTPRRRPSKVSSPDEIQAKINRRKGIVDGASLFAIDEPFLVAQTKNGDLRDAISDFLLQASYISTACNEERDFAQLGVLTSSLHNLLERLNSAFIPDNVRAASRYTLAWESASLAESVLQNHSAKNASGIVQIKEHFMGAALDLGWSLSCVRTLLEAANLDLTRQWSWSRILTMLASDHDKEKAAHVREIRDSKHHHVTATSFGEGDEGNAITAAQTKVNSSQHNIYSSENVFLLPKFLEITSPPPTGNAADIVMTEDGTCIKGASIQAMIYLLTCSIRNAGARVDLMDRFFLTFRLYSSAVELFDGLVTRFNEFKVQEGTQEVGEEAQRVKLRVINVFYQWVKTYWRDEDSPVLGQMHDFASGSSESMSALLPVVDKRLKQQDCDPRIIRRLREVAVMVRKGPEHIERPKLAIPLLRWHSHEGDESGKLSLKPLDSQYVLRSLEIKSLAKSFLTNSRCGHPPFTVLSYQRTSSIMLAIKQFPANVLRSNGCCPSHGIMMHFFCWVVRSIIGDPDPRPIESRVKIRGLWIQVAKHCQLIRNYDSMYAIANALRSEAIARLWQTHDHLSYKLRTAEKEIKQITDAWAQFRPIKDRLTIMQTTVPPLALYRKNLVRFLDCNGRTIRLRPDSEKKVPHIHVYDCIAQSIREMEQWHQPYDFKKSQPIQEWIRSSLDHFCVENMNEFVKSAAAISVSIEGPEPANTFRRRFRRTSSIGEAGHHVAKFAFRTVSRTVRPAPDSSLLSNPRRMPRITRTNTS</sequence>
<protein>
    <recommendedName>
        <fullName evidence="8">Ras-GEF domain-containing protein</fullName>
    </recommendedName>
</protein>
<dbReference type="InterPro" id="IPR023578">
    <property type="entry name" value="Ras_GEF_dom_sf"/>
</dbReference>
<feature type="compositionally biased region" description="Polar residues" evidence="3">
    <location>
        <begin position="1"/>
        <end position="10"/>
    </location>
</feature>
<dbReference type="Pfam" id="PF00618">
    <property type="entry name" value="RasGEF_N"/>
    <property type="match status" value="1"/>
</dbReference>
<dbReference type="SUPFAM" id="SSF48366">
    <property type="entry name" value="Ras GEF"/>
    <property type="match status" value="1"/>
</dbReference>